<gene>
    <name evidence="4" type="ORF">OF801_09370</name>
    <name evidence="5" type="ORF">PWF74_08825</name>
    <name evidence="3" type="ORF">SAMN05216438_11812</name>
</gene>
<name>A0A1I4IMX6_9LACT</name>
<dbReference type="AlphaFoldDB" id="A0A1I4IMX6"/>
<dbReference type="Gene3D" id="3.40.50.2000">
    <property type="entry name" value="Glycogen Phosphorylase B"/>
    <property type="match status" value="2"/>
</dbReference>
<dbReference type="EMBL" id="CP109635">
    <property type="protein sequence ID" value="UYT10152.1"/>
    <property type="molecule type" value="Genomic_DNA"/>
</dbReference>
<reference evidence="5" key="3">
    <citation type="submission" date="2023-02" db="EMBL/GenBank/DDBJ databases">
        <title>Comparative genomics and fermentation flavor characterization of five lactic acid bacteria reveal flavor biosynthesis metabolic pathways in fermented muskmelon puree.</title>
        <authorList>
            <person name="Yuan L."/>
            <person name="Li M."/>
            <person name="Xu X."/>
            <person name="Lao F."/>
            <person name="Wu J."/>
        </authorList>
    </citation>
    <scope>NUCLEOTIDE SEQUENCE</scope>
    <source>
        <strain evidence="5">Pa-2</strain>
    </source>
</reference>
<dbReference type="Proteomes" id="UP000181969">
    <property type="component" value="Unassembled WGS sequence"/>
</dbReference>
<dbReference type="FunFam" id="3.40.50.2000:FF:000136">
    <property type="entry name" value="Glycosyl transferase, group 1"/>
    <property type="match status" value="1"/>
</dbReference>
<evidence type="ECO:0000313" key="6">
    <source>
        <dbReference type="Proteomes" id="UP000181969"/>
    </source>
</evidence>
<feature type="domain" description="Glycosyl transferase family 1" evidence="1">
    <location>
        <begin position="196"/>
        <end position="358"/>
    </location>
</feature>
<feature type="domain" description="Glycosyltransferase subfamily 4-like N-terminal" evidence="2">
    <location>
        <begin position="14"/>
        <end position="184"/>
    </location>
</feature>
<evidence type="ECO:0000313" key="4">
    <source>
        <dbReference type="EMBL" id="UYT10152.1"/>
    </source>
</evidence>
<protein>
    <submittedName>
        <fullName evidence="3">1,2-diacylglycerol 3-glucosyltransferase</fullName>
    </submittedName>
    <submittedName>
        <fullName evidence="4">Glycosyltransferase family 4 protein</fullName>
    </submittedName>
</protein>
<dbReference type="Pfam" id="PF13439">
    <property type="entry name" value="Glyco_transf_4"/>
    <property type="match status" value="1"/>
</dbReference>
<dbReference type="SUPFAM" id="SSF53756">
    <property type="entry name" value="UDP-Glycosyltransferase/glycogen phosphorylase"/>
    <property type="match status" value="1"/>
</dbReference>
<dbReference type="OrthoDB" id="9802525at2"/>
<dbReference type="RefSeq" id="WP_003133518.1">
    <property type="nucleotide sequence ID" value="NZ_CAXVJC010000015.1"/>
</dbReference>
<dbReference type="EMBL" id="CP118627">
    <property type="protein sequence ID" value="WEA13598.1"/>
    <property type="molecule type" value="Genomic_DNA"/>
</dbReference>
<dbReference type="PANTHER" id="PTHR45947">
    <property type="entry name" value="SULFOQUINOVOSYL TRANSFERASE SQD2"/>
    <property type="match status" value="1"/>
</dbReference>
<accession>A0A1I4IMX6</accession>
<proteinExistence type="predicted"/>
<dbReference type="PANTHER" id="PTHR45947:SF3">
    <property type="entry name" value="SULFOQUINOVOSYL TRANSFERASE SQD2"/>
    <property type="match status" value="1"/>
</dbReference>
<evidence type="ECO:0000259" key="1">
    <source>
        <dbReference type="Pfam" id="PF00534"/>
    </source>
</evidence>
<dbReference type="InterPro" id="IPR050194">
    <property type="entry name" value="Glycosyltransferase_grp1"/>
</dbReference>
<organism evidence="3 6">
    <name type="scientific">Lactococcus garvieae</name>
    <dbReference type="NCBI Taxonomy" id="1363"/>
    <lineage>
        <taxon>Bacteria</taxon>
        <taxon>Bacillati</taxon>
        <taxon>Bacillota</taxon>
        <taxon>Bacilli</taxon>
        <taxon>Lactobacillales</taxon>
        <taxon>Streptococcaceae</taxon>
        <taxon>Lactococcus</taxon>
    </lineage>
</organism>
<dbReference type="Pfam" id="PF00534">
    <property type="entry name" value="Glycos_transf_1"/>
    <property type="match status" value="1"/>
</dbReference>
<evidence type="ECO:0000259" key="2">
    <source>
        <dbReference type="Pfam" id="PF13439"/>
    </source>
</evidence>
<dbReference type="CDD" id="cd03817">
    <property type="entry name" value="GT4_UGDG-like"/>
    <property type="match status" value="1"/>
</dbReference>
<dbReference type="GO" id="GO:0016758">
    <property type="term" value="F:hexosyltransferase activity"/>
    <property type="evidence" value="ECO:0007669"/>
    <property type="project" value="TreeGrafter"/>
</dbReference>
<evidence type="ECO:0000313" key="3">
    <source>
        <dbReference type="EMBL" id="SFL55690.1"/>
    </source>
</evidence>
<dbReference type="InterPro" id="IPR001296">
    <property type="entry name" value="Glyco_trans_1"/>
</dbReference>
<dbReference type="Proteomes" id="UP001164042">
    <property type="component" value="Chromosome"/>
</dbReference>
<evidence type="ECO:0000313" key="5">
    <source>
        <dbReference type="EMBL" id="WEA13598.1"/>
    </source>
</evidence>
<reference evidence="4" key="2">
    <citation type="submission" date="2022-10" db="EMBL/GenBank/DDBJ databases">
        <title>Genome assembly of Lactococcus garvieae isolates from cricket gut.</title>
        <authorList>
            <person name="Luecke A.R."/>
            <person name="Brown A.M.V."/>
            <person name="Wakeman C.A."/>
        </authorList>
    </citation>
    <scope>NUCLEOTIDE SEQUENCE</scope>
    <source>
        <strain evidence="4">Alexii-11_2</strain>
    </source>
</reference>
<dbReference type="EMBL" id="FOTJ01000018">
    <property type="protein sequence ID" value="SFL55690.1"/>
    <property type="molecule type" value="Genomic_DNA"/>
</dbReference>
<dbReference type="InterPro" id="IPR028098">
    <property type="entry name" value="Glyco_trans_4-like_N"/>
</dbReference>
<keyword evidence="3" id="KW-0808">Transferase</keyword>
<sequence>MRIGIFTDSYFPQISGVATSIQSLTIELEKLGHQVFIFTTTDPHADVDHEPENIIRFQSVPFVSLAERKIVIKGVFAAYQIAQTYQLDIIHTQTEFGMGLLGKMVAQQLQIPVIHTLHTKYEDYVHYIAKGHLIRPSMVKYIIKNFLRGSEAIICPSQMVLDTVNGYGIDLPKRIIPTGIDLSRFKRDEITHEEIQDLRHSLGLKDDETMLLSLSRIAAEKNIQAVVAALPQLVEQIAVKLVIVGDGPYMKNLQEQVTELGMEEYVVFTGAVENTKTAYYYKAADFFISASTSETQGLTYLEALAAGTRVLATVNPYLTQLIDDKEFGRLFASDEEIVDTVIAAVQESQTIDQEKFAKKLYEISAENFAQQVYNFYQDTIVEYQARKNSEHFLEEFDVVTQKWSRQMKRSIRREKIRAQYLTKKATKLAKNLQNYVKIDKENMK</sequence>
<reference evidence="3 6" key="1">
    <citation type="submission" date="2016-10" db="EMBL/GenBank/DDBJ databases">
        <authorList>
            <person name="de Groot N.N."/>
        </authorList>
    </citation>
    <scope>NUCLEOTIDE SEQUENCE [LARGE SCALE GENOMIC DNA]</scope>
    <source>
        <strain evidence="3 6">M79</strain>
    </source>
</reference>
<dbReference type="Proteomes" id="UP001217324">
    <property type="component" value="Chromosome"/>
</dbReference>